<dbReference type="GO" id="GO:0033644">
    <property type="term" value="C:host cell membrane"/>
    <property type="evidence" value="ECO:0007669"/>
    <property type="project" value="UniProtKB-SubCell"/>
</dbReference>
<comment type="catalytic activity">
    <reaction evidence="16">
        <text>RNA(n) + a ribonucleoside 5'-triphosphate = RNA(n+1) + diphosphate</text>
        <dbReference type="Rhea" id="RHEA:21248"/>
        <dbReference type="Rhea" id="RHEA-COMP:14527"/>
        <dbReference type="Rhea" id="RHEA-COMP:17342"/>
        <dbReference type="ChEBI" id="CHEBI:33019"/>
        <dbReference type="ChEBI" id="CHEBI:61557"/>
        <dbReference type="ChEBI" id="CHEBI:140395"/>
    </reaction>
</comment>
<evidence type="ECO:0000256" key="5">
    <source>
        <dbReference type="ARBA" id="ARBA00022670"/>
    </source>
</evidence>
<dbReference type="Gene3D" id="2.40.10.10">
    <property type="entry name" value="Trypsin-like serine proteases"/>
    <property type="match status" value="2"/>
</dbReference>
<protein>
    <submittedName>
        <fullName evidence="20">Nonstructural protein 1a</fullName>
    </submittedName>
</protein>
<reference evidence="20" key="1">
    <citation type="submission" date="2021-02" db="EMBL/GenBank/DDBJ databases">
        <title>RNA virus diversity of birds and small mammals from Qiang-Tibet plateau of China.</title>
        <authorList>
            <person name="Zhu W."/>
            <person name="Huang Y."/>
            <person name="Yang J."/>
        </authorList>
    </citation>
    <scope>NUCLEOTIDE SEQUENCE</scope>
    <source>
        <strain evidence="20">YSN01</strain>
    </source>
</reference>
<dbReference type="GO" id="GO:0008236">
    <property type="term" value="F:serine-type peptidase activity"/>
    <property type="evidence" value="ECO:0007669"/>
    <property type="project" value="UniProtKB-KW"/>
</dbReference>
<feature type="transmembrane region" description="Helical" evidence="19">
    <location>
        <begin position="383"/>
        <end position="404"/>
    </location>
</feature>
<dbReference type="EMBL" id="MW826483">
    <property type="protein sequence ID" value="QXV86508.1"/>
    <property type="molecule type" value="Genomic_RNA"/>
</dbReference>
<dbReference type="SUPFAM" id="SSF50494">
    <property type="entry name" value="Trypsin-like serine proteases"/>
    <property type="match status" value="1"/>
</dbReference>
<name>A0AA48X9C8_9VIRU</name>
<evidence type="ECO:0000256" key="10">
    <source>
        <dbReference type="ARBA" id="ARBA00022870"/>
    </source>
</evidence>
<keyword evidence="13 19" id="KW-0472">Membrane</keyword>
<feature type="transmembrane region" description="Helical" evidence="19">
    <location>
        <begin position="311"/>
        <end position="344"/>
    </location>
</feature>
<comment type="function">
    <text evidence="14">Protein covalently attached to the 5' extremity of the genomic and subgenomic RNAs. It may serve as a primer for the replicase.</text>
</comment>
<accession>A0AA48X9C8</accession>
<keyword evidence="10" id="KW-1043">Host membrane</keyword>
<evidence type="ECO:0000256" key="15">
    <source>
        <dbReference type="ARBA" id="ARBA00045910"/>
    </source>
</evidence>
<evidence type="ECO:0000256" key="17">
    <source>
        <dbReference type="SAM" id="Coils"/>
    </source>
</evidence>
<comment type="subunit">
    <text evidence="2">Monomer.</text>
</comment>
<keyword evidence="11" id="KW-0693">Viral RNA replication</keyword>
<organism evidence="20">
    <name type="scientific">Avastrovirus sp</name>
    <dbReference type="NCBI Taxonomy" id="2809168"/>
    <lineage>
        <taxon>Viruses</taxon>
        <taxon>Riboviria</taxon>
        <taxon>Orthornavirae</taxon>
        <taxon>Pisuviricota</taxon>
        <taxon>Stelpaviricetes</taxon>
        <taxon>Stellavirales</taxon>
        <taxon>Astroviridae</taxon>
        <taxon>Avastrovirus</taxon>
    </lineage>
</organism>
<feature type="coiled-coil region" evidence="17">
    <location>
        <begin position="60"/>
        <end position="87"/>
    </location>
</feature>
<evidence type="ECO:0000256" key="16">
    <source>
        <dbReference type="ARBA" id="ARBA00047383"/>
    </source>
</evidence>
<keyword evidence="8" id="KW-0378">Hydrolase</keyword>
<evidence type="ECO:0000256" key="3">
    <source>
        <dbReference type="ARBA" id="ARBA00022520"/>
    </source>
</evidence>
<evidence type="ECO:0000313" key="20">
    <source>
        <dbReference type="EMBL" id="QXV86508.1"/>
    </source>
</evidence>
<proteinExistence type="predicted"/>
<evidence type="ECO:0000256" key="9">
    <source>
        <dbReference type="ARBA" id="ARBA00022825"/>
    </source>
</evidence>
<sequence length="898" mass="101668">MMRSDKVFLQNLTTAYVVKGEKFFQVRIVTQGIPLMREVTSVPDYIEGYLKAQASVEIRLRDALKEVSKLKVQLMIADRKKERAEKTVNNYAKWSRVRNAIIAFIIICIVAALPGSNAFLNPPYETNCETGKHTGCLIAPVGSGYKGPRVSYADVKTFCEVNRGWVFGRNQIDYDYLVESCIKTKGFGKAVSSQQARENCVEYYKKYLTRVICVQPLEFDFGDLHQRLMSEMTNFEDFLKSLQFVWQYVPVDFILKVFSVASLIVQWICHPVEDGASVRTLVLITMVSCLMLMTRVPAFMVAVLMHYVNIYTFACALICYWGGFSILTCVVVILHWVVMTLVAIFYSAPGKLLEDILMSGVMTCLIIAWNCVVRIIIISQLPIWVQVILAVTIANIVAVMRWVYSSDTNQKAPKIVAVPHNAVKRIINWQRGIIPPQTDISERVVTIVAGDKIGTGFRYMNYILTAGHVVGEDKVVEIRWKNFSCQANVKGHIDLPECPDTLAKISLPAGLANIKPLKLSKADTSCYGSLTSFDENRTTVQTMQGWLIFDGNWIGVPFDTRPGHSGSPYCDKDGRLIGIHLGSQALLGAGYRLNTILQSGIDIVKQQSLDEDDIVRKVIKGVQVSFGQLCGQLEELSERIYALEENQNMVSYVPFVQAGRNRNKRRNDRLYKRFSKMKVLTEEQYRELQEKGVSPETIRSIVDQLRQTALEEFLMDDDDDYYNENAVVRVVEKTPTQTKTLKYNSPNEEEAKKLFDEIVKTSKVKEGVTTHALYTDENTNIEKVDLEVDLKKVKIPDGEKEHTTGNTDTVVVKTKDGPIVIKRKTTNKVDVEKEEQGSDSGSEEVVQKEAAPKKRKSFECPICDKTFERYHDVEKCAEEQGYEVVKGRKNRKSPQKKN</sequence>
<evidence type="ECO:0000256" key="6">
    <source>
        <dbReference type="ARBA" id="ARBA00022692"/>
    </source>
</evidence>
<evidence type="ECO:0000256" key="19">
    <source>
        <dbReference type="SAM" id="Phobius"/>
    </source>
</evidence>
<dbReference type="GO" id="GO:0006508">
    <property type="term" value="P:proteolysis"/>
    <property type="evidence" value="ECO:0007669"/>
    <property type="project" value="UniProtKB-KW"/>
</dbReference>
<dbReference type="GO" id="GO:0075523">
    <property type="term" value="P:viral translational frameshifting"/>
    <property type="evidence" value="ECO:0007669"/>
    <property type="project" value="UniProtKB-KW"/>
</dbReference>
<evidence type="ECO:0000256" key="13">
    <source>
        <dbReference type="ARBA" id="ARBA00023136"/>
    </source>
</evidence>
<keyword evidence="7" id="KW-0688">Ribosomal frameshifting</keyword>
<evidence type="ECO:0000256" key="4">
    <source>
        <dbReference type="ARBA" id="ARBA00022553"/>
    </source>
</evidence>
<keyword evidence="5" id="KW-0645">Protease</keyword>
<comment type="function">
    <text evidence="15">Responsible for the cleavage of the polyprotein into functional products.</text>
</comment>
<feature type="transmembrane region" description="Helical" evidence="19">
    <location>
        <begin position="100"/>
        <end position="120"/>
    </location>
</feature>
<evidence type="ECO:0000256" key="11">
    <source>
        <dbReference type="ARBA" id="ARBA00022953"/>
    </source>
</evidence>
<keyword evidence="6 19" id="KW-0812">Transmembrane</keyword>
<dbReference type="Pfam" id="PF19416">
    <property type="entry name" value="Astro_VPg"/>
    <property type="match status" value="1"/>
</dbReference>
<comment type="subcellular location">
    <subcellularLocation>
        <location evidence="1">Host membrane</location>
        <topology evidence="1">Multi-pass membrane protein</topology>
    </subcellularLocation>
</comment>
<evidence type="ECO:0000256" key="7">
    <source>
        <dbReference type="ARBA" id="ARBA00022758"/>
    </source>
</evidence>
<evidence type="ECO:0000256" key="18">
    <source>
        <dbReference type="SAM" id="MobiDB-lite"/>
    </source>
</evidence>
<evidence type="ECO:0000256" key="14">
    <source>
        <dbReference type="ARBA" id="ARBA00045606"/>
    </source>
</evidence>
<keyword evidence="4" id="KW-0597">Phosphoprotein</keyword>
<dbReference type="InterPro" id="IPR045836">
    <property type="entry name" value="Astro_VPg"/>
</dbReference>
<dbReference type="InterPro" id="IPR043504">
    <property type="entry name" value="Peptidase_S1_PA_chymotrypsin"/>
</dbReference>
<keyword evidence="9" id="KW-0720">Serine protease</keyword>
<feature type="region of interest" description="Disordered" evidence="18">
    <location>
        <begin position="829"/>
        <end position="856"/>
    </location>
</feature>
<feature type="transmembrane region" description="Helical" evidence="19">
    <location>
        <begin position="356"/>
        <end position="377"/>
    </location>
</feature>
<keyword evidence="12 19" id="KW-1133">Transmembrane helix</keyword>
<dbReference type="InterPro" id="IPR009003">
    <property type="entry name" value="Peptidase_S1_PA"/>
</dbReference>
<evidence type="ECO:0000256" key="12">
    <source>
        <dbReference type="ARBA" id="ARBA00022989"/>
    </source>
</evidence>
<evidence type="ECO:0000256" key="1">
    <source>
        <dbReference type="ARBA" id="ARBA00004301"/>
    </source>
</evidence>
<evidence type="ECO:0000256" key="8">
    <source>
        <dbReference type="ARBA" id="ARBA00022801"/>
    </source>
</evidence>
<evidence type="ECO:0000256" key="2">
    <source>
        <dbReference type="ARBA" id="ARBA00011245"/>
    </source>
</evidence>
<keyword evidence="17" id="KW-0175">Coiled coil</keyword>
<keyword evidence="3" id="KW-0191">Covalent protein-RNA linkage</keyword>